<feature type="region of interest" description="Disordered" evidence="1">
    <location>
        <begin position="149"/>
        <end position="172"/>
    </location>
</feature>
<sequence length="172" mass="19296">MPARYVKLRRRCEAMLDELDPPRPFSLDELRRALVRRRGRPLHLHPLPLQAAASGACGLWLATDTDDHIFYEQRTTRAHQEHIVLHEIGHMLFDHRSLRSDDFGGLAALLPDLSPRLIRRLLGRTDYTTREEQEAEMFASVLRTWQGRHDAPAPGGAGLPAGPEAALGVGTS</sequence>
<proteinExistence type="predicted"/>
<gene>
    <name evidence="2" type="ORF">GCM10010315_43680</name>
</gene>
<dbReference type="Proteomes" id="UP001500886">
    <property type="component" value="Unassembled WGS sequence"/>
</dbReference>
<feature type="compositionally biased region" description="Low complexity" evidence="1">
    <location>
        <begin position="160"/>
        <end position="172"/>
    </location>
</feature>
<comment type="caution">
    <text evidence="2">The sequence shown here is derived from an EMBL/GenBank/DDBJ whole genome shotgun (WGS) entry which is preliminary data.</text>
</comment>
<dbReference type="EMBL" id="BAAASL010000017">
    <property type="protein sequence ID" value="GAA2721285.1"/>
    <property type="molecule type" value="Genomic_DNA"/>
</dbReference>
<reference evidence="3" key="1">
    <citation type="journal article" date="2019" name="Int. J. Syst. Evol. Microbiol.">
        <title>The Global Catalogue of Microorganisms (GCM) 10K type strain sequencing project: providing services to taxonomists for standard genome sequencing and annotation.</title>
        <authorList>
            <consortium name="The Broad Institute Genomics Platform"/>
            <consortium name="The Broad Institute Genome Sequencing Center for Infectious Disease"/>
            <person name="Wu L."/>
            <person name="Ma J."/>
        </authorList>
    </citation>
    <scope>NUCLEOTIDE SEQUENCE [LARGE SCALE GENOMIC DNA]</scope>
    <source>
        <strain evidence="3">JCM 4542</strain>
    </source>
</reference>
<protein>
    <recommendedName>
        <fullName evidence="4">Regulator component</fullName>
    </recommendedName>
</protein>
<evidence type="ECO:0000256" key="1">
    <source>
        <dbReference type="SAM" id="MobiDB-lite"/>
    </source>
</evidence>
<evidence type="ECO:0008006" key="4">
    <source>
        <dbReference type="Google" id="ProtNLM"/>
    </source>
</evidence>
<evidence type="ECO:0000313" key="3">
    <source>
        <dbReference type="Proteomes" id="UP001500886"/>
    </source>
</evidence>
<keyword evidence="3" id="KW-1185">Reference proteome</keyword>
<name>A0ABP6GCL4_9ACTN</name>
<dbReference type="RefSeq" id="WP_344437136.1">
    <property type="nucleotide sequence ID" value="NZ_BAAASL010000017.1"/>
</dbReference>
<organism evidence="2 3">
    <name type="scientific">Streptomyces luteosporeus</name>
    <dbReference type="NCBI Taxonomy" id="173856"/>
    <lineage>
        <taxon>Bacteria</taxon>
        <taxon>Bacillati</taxon>
        <taxon>Actinomycetota</taxon>
        <taxon>Actinomycetes</taxon>
        <taxon>Kitasatosporales</taxon>
        <taxon>Streptomycetaceae</taxon>
        <taxon>Streptomyces</taxon>
    </lineage>
</organism>
<accession>A0ABP6GCL4</accession>
<evidence type="ECO:0000313" key="2">
    <source>
        <dbReference type="EMBL" id="GAA2721285.1"/>
    </source>
</evidence>